<dbReference type="PANTHER" id="PTHR31465">
    <property type="entry name" value="PROTEIN RTA1-RELATED"/>
    <property type="match status" value="1"/>
</dbReference>
<feature type="transmembrane region" description="Helical" evidence="5">
    <location>
        <begin position="12"/>
        <end position="31"/>
    </location>
</feature>
<feature type="transmembrane region" description="Helical" evidence="5">
    <location>
        <begin position="153"/>
        <end position="177"/>
    </location>
</feature>
<feature type="transmembrane region" description="Helical" evidence="5">
    <location>
        <begin position="43"/>
        <end position="65"/>
    </location>
</feature>
<feature type="transmembrane region" description="Helical" evidence="5">
    <location>
        <begin position="77"/>
        <end position="97"/>
    </location>
</feature>
<evidence type="ECO:0000313" key="7">
    <source>
        <dbReference type="Proteomes" id="UP000807306"/>
    </source>
</evidence>
<evidence type="ECO:0000313" key="6">
    <source>
        <dbReference type="EMBL" id="KAF9534626.1"/>
    </source>
</evidence>
<feature type="transmembrane region" description="Helical" evidence="5">
    <location>
        <begin position="206"/>
        <end position="224"/>
    </location>
</feature>
<protein>
    <submittedName>
        <fullName evidence="6">RTA1 like protein-domain-containing protein</fullName>
    </submittedName>
</protein>
<dbReference type="GO" id="GO:0005886">
    <property type="term" value="C:plasma membrane"/>
    <property type="evidence" value="ECO:0007669"/>
    <property type="project" value="TreeGrafter"/>
</dbReference>
<comment type="caution">
    <text evidence="6">The sequence shown here is derived from an EMBL/GenBank/DDBJ whole genome shotgun (WGS) entry which is preliminary data.</text>
</comment>
<dbReference type="Proteomes" id="UP000807306">
    <property type="component" value="Unassembled WGS sequence"/>
</dbReference>
<gene>
    <name evidence="6" type="ORF">CPB83DRAFT_888603</name>
</gene>
<evidence type="ECO:0000256" key="2">
    <source>
        <dbReference type="ARBA" id="ARBA00022692"/>
    </source>
</evidence>
<feature type="transmembrane region" description="Helical" evidence="5">
    <location>
        <begin position="244"/>
        <end position="262"/>
    </location>
</feature>
<evidence type="ECO:0000256" key="3">
    <source>
        <dbReference type="ARBA" id="ARBA00022989"/>
    </source>
</evidence>
<keyword evidence="3 5" id="KW-1133">Transmembrane helix</keyword>
<feature type="transmembrane region" description="Helical" evidence="5">
    <location>
        <begin position="118"/>
        <end position="141"/>
    </location>
</feature>
<keyword evidence="7" id="KW-1185">Reference proteome</keyword>
<evidence type="ECO:0000256" key="1">
    <source>
        <dbReference type="ARBA" id="ARBA00004141"/>
    </source>
</evidence>
<sequence>MSIQDDSPYHYVPSRAAGIIFVVLFCFSTLLHSAQAAFKKTWWLFPTIVFSGLVEILGWSARLWSSYSPLLLPPFQIEITGTIVGPTPLLAASFVAFGKIIDRLGPQYSRLRPKWYTIVFCSCDVVSLVVQGAGGGIAATADTRKLTKIGSNIVLAGIGFQLAVIVVFSLCMIEFFIRYHRRAPIRKEDLGASAQHAGVFTQRLKILMYATSFTTLVLFIRAVYRTIELTDGWNGRIISTQVYFNVLDGAMVVLAFYAYNIAHPGLLLETPPSQAIYEKPETVTRA</sequence>
<dbReference type="InterPro" id="IPR007568">
    <property type="entry name" value="RTA1"/>
</dbReference>
<dbReference type="OrthoDB" id="3358017at2759"/>
<name>A0A9P6ER94_9AGAR</name>
<evidence type="ECO:0000256" key="4">
    <source>
        <dbReference type="ARBA" id="ARBA00023136"/>
    </source>
</evidence>
<keyword evidence="4 5" id="KW-0472">Membrane</keyword>
<evidence type="ECO:0000256" key="5">
    <source>
        <dbReference type="SAM" id="Phobius"/>
    </source>
</evidence>
<organism evidence="6 7">
    <name type="scientific">Crepidotus variabilis</name>
    <dbReference type="NCBI Taxonomy" id="179855"/>
    <lineage>
        <taxon>Eukaryota</taxon>
        <taxon>Fungi</taxon>
        <taxon>Dikarya</taxon>
        <taxon>Basidiomycota</taxon>
        <taxon>Agaricomycotina</taxon>
        <taxon>Agaricomycetes</taxon>
        <taxon>Agaricomycetidae</taxon>
        <taxon>Agaricales</taxon>
        <taxon>Agaricineae</taxon>
        <taxon>Crepidotaceae</taxon>
        <taxon>Crepidotus</taxon>
    </lineage>
</organism>
<dbReference type="Pfam" id="PF04479">
    <property type="entry name" value="RTA1"/>
    <property type="match status" value="1"/>
</dbReference>
<dbReference type="PANTHER" id="PTHR31465:SF9">
    <property type="entry name" value="SPHINGOID LONG-CHAIN BASE TRANSPORTER RSB1"/>
    <property type="match status" value="1"/>
</dbReference>
<dbReference type="GO" id="GO:0000324">
    <property type="term" value="C:fungal-type vacuole"/>
    <property type="evidence" value="ECO:0007669"/>
    <property type="project" value="TreeGrafter"/>
</dbReference>
<reference evidence="6" key="1">
    <citation type="submission" date="2020-11" db="EMBL/GenBank/DDBJ databases">
        <authorList>
            <consortium name="DOE Joint Genome Institute"/>
            <person name="Ahrendt S."/>
            <person name="Riley R."/>
            <person name="Andreopoulos W."/>
            <person name="Labutti K."/>
            <person name="Pangilinan J."/>
            <person name="Ruiz-Duenas F.J."/>
            <person name="Barrasa J.M."/>
            <person name="Sanchez-Garcia M."/>
            <person name="Camarero S."/>
            <person name="Miyauchi S."/>
            <person name="Serrano A."/>
            <person name="Linde D."/>
            <person name="Babiker R."/>
            <person name="Drula E."/>
            <person name="Ayuso-Fernandez I."/>
            <person name="Pacheco R."/>
            <person name="Padilla G."/>
            <person name="Ferreira P."/>
            <person name="Barriuso J."/>
            <person name="Kellner H."/>
            <person name="Castanera R."/>
            <person name="Alfaro M."/>
            <person name="Ramirez L."/>
            <person name="Pisabarro A.G."/>
            <person name="Kuo A."/>
            <person name="Tritt A."/>
            <person name="Lipzen A."/>
            <person name="He G."/>
            <person name="Yan M."/>
            <person name="Ng V."/>
            <person name="Cullen D."/>
            <person name="Martin F."/>
            <person name="Rosso M.-N."/>
            <person name="Henrissat B."/>
            <person name="Hibbett D."/>
            <person name="Martinez A.T."/>
            <person name="Grigoriev I.V."/>
        </authorList>
    </citation>
    <scope>NUCLEOTIDE SEQUENCE</scope>
    <source>
        <strain evidence="6">CBS 506.95</strain>
    </source>
</reference>
<accession>A0A9P6ER94</accession>
<proteinExistence type="predicted"/>
<dbReference type="EMBL" id="MU157825">
    <property type="protein sequence ID" value="KAF9534626.1"/>
    <property type="molecule type" value="Genomic_DNA"/>
</dbReference>
<dbReference type="AlphaFoldDB" id="A0A9P6ER94"/>
<comment type="subcellular location">
    <subcellularLocation>
        <location evidence="1">Membrane</location>
        <topology evidence="1">Multi-pass membrane protein</topology>
    </subcellularLocation>
</comment>
<keyword evidence="2 5" id="KW-0812">Transmembrane</keyword>